<dbReference type="Proteomes" id="UP001597180">
    <property type="component" value="Unassembled WGS sequence"/>
</dbReference>
<dbReference type="InterPro" id="IPR009057">
    <property type="entry name" value="Homeodomain-like_sf"/>
</dbReference>
<sequence length="268" mass="31187">MRTDPDNRTFHYDGKAYGIVIAGHFDKPDTYVTKRPEGMSDWLITYTLSGEGYFRTPGQETVCKAGDVTLLRAGTPHQYGTVSGQSWHFVWAHFSDRFMESRLLPEADLVVQSVDNSSSRKRIYRTFKKIINDFRERGEYWHELCLNGLREILLLLAQKSIQRLDARIEETLNYLSLHMRKPLRIDELSRSIGLSPSRLSHLFKESTGLSIIDTLNRMRIRQAALMIEHTDRSLTEIAYDVGYQNYNHFTKQFRKHYGVNPGSYKRTT</sequence>
<dbReference type="PROSITE" id="PS00041">
    <property type="entry name" value="HTH_ARAC_FAMILY_1"/>
    <property type="match status" value="1"/>
</dbReference>
<evidence type="ECO:0000259" key="4">
    <source>
        <dbReference type="PROSITE" id="PS01124"/>
    </source>
</evidence>
<evidence type="ECO:0000256" key="1">
    <source>
        <dbReference type="ARBA" id="ARBA00023015"/>
    </source>
</evidence>
<dbReference type="Pfam" id="PF12833">
    <property type="entry name" value="HTH_18"/>
    <property type="match status" value="1"/>
</dbReference>
<comment type="caution">
    <text evidence="5">The sequence shown here is derived from an EMBL/GenBank/DDBJ whole genome shotgun (WGS) entry which is preliminary data.</text>
</comment>
<keyword evidence="3" id="KW-0804">Transcription</keyword>
<dbReference type="InterPro" id="IPR003313">
    <property type="entry name" value="AraC-bd"/>
</dbReference>
<dbReference type="Gene3D" id="1.10.10.60">
    <property type="entry name" value="Homeodomain-like"/>
    <property type="match status" value="2"/>
</dbReference>
<dbReference type="Gene3D" id="2.60.120.280">
    <property type="entry name" value="Regulatory protein AraC"/>
    <property type="match status" value="1"/>
</dbReference>
<keyword evidence="1" id="KW-0805">Transcription regulation</keyword>
<organism evidence="5 6">
    <name type="scientific">Paenibacillus vulneris</name>
    <dbReference type="NCBI Taxonomy" id="1133364"/>
    <lineage>
        <taxon>Bacteria</taxon>
        <taxon>Bacillati</taxon>
        <taxon>Bacillota</taxon>
        <taxon>Bacilli</taxon>
        <taxon>Bacillales</taxon>
        <taxon>Paenibacillaceae</taxon>
        <taxon>Paenibacillus</taxon>
    </lineage>
</organism>
<dbReference type="SUPFAM" id="SSF51215">
    <property type="entry name" value="Regulatory protein AraC"/>
    <property type="match status" value="1"/>
</dbReference>
<protein>
    <submittedName>
        <fullName evidence="5">Helix-turn-helix domain-containing protein</fullName>
    </submittedName>
</protein>
<dbReference type="SUPFAM" id="SSF46689">
    <property type="entry name" value="Homeodomain-like"/>
    <property type="match status" value="2"/>
</dbReference>
<keyword evidence="2" id="KW-0238">DNA-binding</keyword>
<feature type="domain" description="HTH araC/xylS-type" evidence="4">
    <location>
        <begin position="169"/>
        <end position="267"/>
    </location>
</feature>
<dbReference type="PANTHER" id="PTHR43280">
    <property type="entry name" value="ARAC-FAMILY TRANSCRIPTIONAL REGULATOR"/>
    <property type="match status" value="1"/>
</dbReference>
<dbReference type="InterPro" id="IPR018060">
    <property type="entry name" value="HTH_AraC"/>
</dbReference>
<keyword evidence="6" id="KW-1185">Reference proteome</keyword>
<dbReference type="PRINTS" id="PR00032">
    <property type="entry name" value="HTHARAC"/>
</dbReference>
<dbReference type="PANTHER" id="PTHR43280:SF2">
    <property type="entry name" value="HTH-TYPE TRANSCRIPTIONAL REGULATOR EXSA"/>
    <property type="match status" value="1"/>
</dbReference>
<dbReference type="InterPro" id="IPR018062">
    <property type="entry name" value="HTH_AraC-typ_CS"/>
</dbReference>
<gene>
    <name evidence="5" type="ORF">ACFQ4B_26590</name>
</gene>
<evidence type="ECO:0000313" key="6">
    <source>
        <dbReference type="Proteomes" id="UP001597180"/>
    </source>
</evidence>
<evidence type="ECO:0000313" key="5">
    <source>
        <dbReference type="EMBL" id="MFD1223695.1"/>
    </source>
</evidence>
<dbReference type="PROSITE" id="PS01124">
    <property type="entry name" value="HTH_ARAC_FAMILY_2"/>
    <property type="match status" value="1"/>
</dbReference>
<reference evidence="6" key="1">
    <citation type="journal article" date="2019" name="Int. J. Syst. Evol. Microbiol.">
        <title>The Global Catalogue of Microorganisms (GCM) 10K type strain sequencing project: providing services to taxonomists for standard genome sequencing and annotation.</title>
        <authorList>
            <consortium name="The Broad Institute Genomics Platform"/>
            <consortium name="The Broad Institute Genome Sequencing Center for Infectious Disease"/>
            <person name="Wu L."/>
            <person name="Ma J."/>
        </authorList>
    </citation>
    <scope>NUCLEOTIDE SEQUENCE [LARGE SCALE GENOMIC DNA]</scope>
    <source>
        <strain evidence="6">CCUG 53270</strain>
    </source>
</reference>
<evidence type="ECO:0000256" key="2">
    <source>
        <dbReference type="ARBA" id="ARBA00023125"/>
    </source>
</evidence>
<dbReference type="EMBL" id="JBHTLU010000036">
    <property type="protein sequence ID" value="MFD1223695.1"/>
    <property type="molecule type" value="Genomic_DNA"/>
</dbReference>
<dbReference type="InterPro" id="IPR037923">
    <property type="entry name" value="HTH-like"/>
</dbReference>
<dbReference type="Pfam" id="PF02311">
    <property type="entry name" value="AraC_binding"/>
    <property type="match status" value="1"/>
</dbReference>
<accession>A0ABW3UW43</accession>
<dbReference type="InterPro" id="IPR020449">
    <property type="entry name" value="Tscrpt_reg_AraC-type_HTH"/>
</dbReference>
<evidence type="ECO:0000256" key="3">
    <source>
        <dbReference type="ARBA" id="ARBA00023163"/>
    </source>
</evidence>
<name>A0ABW3UW43_9BACL</name>
<dbReference type="SMART" id="SM00342">
    <property type="entry name" value="HTH_ARAC"/>
    <property type="match status" value="1"/>
</dbReference>
<proteinExistence type="predicted"/>
<dbReference type="RefSeq" id="WP_345587872.1">
    <property type="nucleotide sequence ID" value="NZ_BAABJG010000014.1"/>
</dbReference>